<protein>
    <submittedName>
        <fullName evidence="1">Uncharacterized protein</fullName>
    </submittedName>
</protein>
<dbReference type="PANTHER" id="PTHR33144">
    <property type="entry name" value="OS10G0409366 PROTEIN-RELATED"/>
    <property type="match status" value="1"/>
</dbReference>
<gene>
    <name evidence="1" type="ORF">DCAR_0205254</name>
</gene>
<evidence type="ECO:0000313" key="1">
    <source>
        <dbReference type="EMBL" id="WOG86056.1"/>
    </source>
</evidence>
<evidence type="ECO:0000313" key="2">
    <source>
        <dbReference type="Proteomes" id="UP000077755"/>
    </source>
</evidence>
<dbReference type="Proteomes" id="UP000077755">
    <property type="component" value="Chromosome 2"/>
</dbReference>
<reference evidence="1" key="1">
    <citation type="journal article" date="2016" name="Nat. Genet.">
        <title>A high-quality carrot genome assembly provides new insights into carotenoid accumulation and asterid genome evolution.</title>
        <authorList>
            <person name="Iorizzo M."/>
            <person name="Ellison S."/>
            <person name="Senalik D."/>
            <person name="Zeng P."/>
            <person name="Satapoomin P."/>
            <person name="Huang J."/>
            <person name="Bowman M."/>
            <person name="Iovene M."/>
            <person name="Sanseverino W."/>
            <person name="Cavagnaro P."/>
            <person name="Yildiz M."/>
            <person name="Macko-Podgorni A."/>
            <person name="Moranska E."/>
            <person name="Grzebelus E."/>
            <person name="Grzebelus D."/>
            <person name="Ashrafi H."/>
            <person name="Zheng Z."/>
            <person name="Cheng S."/>
            <person name="Spooner D."/>
            <person name="Van Deynze A."/>
            <person name="Simon P."/>
        </authorList>
    </citation>
    <scope>NUCLEOTIDE SEQUENCE</scope>
    <source>
        <tissue evidence="1">Leaf</tissue>
    </source>
</reference>
<dbReference type="Gramene" id="KZM80567">
    <property type="protein sequence ID" value="KZM80567"/>
    <property type="gene ID" value="DCAR_032097"/>
</dbReference>
<reference evidence="1" key="2">
    <citation type="submission" date="2022-03" db="EMBL/GenBank/DDBJ databases">
        <title>Draft title - Genomic analysis of global carrot germplasm unveils the trajectory of domestication and the origin of high carotenoid orange carrot.</title>
        <authorList>
            <person name="Iorizzo M."/>
            <person name="Ellison S."/>
            <person name="Senalik D."/>
            <person name="Macko-Podgorni A."/>
            <person name="Grzebelus D."/>
            <person name="Bostan H."/>
            <person name="Rolling W."/>
            <person name="Curaba J."/>
            <person name="Simon P."/>
        </authorList>
    </citation>
    <scope>NUCLEOTIDE SEQUENCE</scope>
    <source>
        <tissue evidence="1">Leaf</tissue>
    </source>
</reference>
<organism evidence="1 2">
    <name type="scientific">Daucus carota subsp. sativus</name>
    <name type="common">Carrot</name>
    <dbReference type="NCBI Taxonomy" id="79200"/>
    <lineage>
        <taxon>Eukaryota</taxon>
        <taxon>Viridiplantae</taxon>
        <taxon>Streptophyta</taxon>
        <taxon>Embryophyta</taxon>
        <taxon>Tracheophyta</taxon>
        <taxon>Spermatophyta</taxon>
        <taxon>Magnoliopsida</taxon>
        <taxon>eudicotyledons</taxon>
        <taxon>Gunneridae</taxon>
        <taxon>Pentapetalae</taxon>
        <taxon>asterids</taxon>
        <taxon>campanulids</taxon>
        <taxon>Apiales</taxon>
        <taxon>Apiaceae</taxon>
        <taxon>Apioideae</taxon>
        <taxon>Scandiceae</taxon>
        <taxon>Daucinae</taxon>
        <taxon>Daucus</taxon>
        <taxon>Daucus sect. Daucus</taxon>
    </lineage>
</organism>
<dbReference type="EMBL" id="CP093344">
    <property type="protein sequence ID" value="WOG86056.1"/>
    <property type="molecule type" value="Genomic_DNA"/>
</dbReference>
<sequence length="445" mass="51565">MFMQMRKRAIQESSKAPKLTKYEEERLKRLASNRERMQAAGFKSCLANKAIFNQGFNVSERNVEQESECSDYELEPNKEQDSDEAQIFIQKENQCVKGLSRGKISGNNGMKNGAIQSSTMSEFVKLRSRETEATTVQQNEAEQPKKKLQKATTCQVPEGKEKKLSGLQKKPQTVLPGSMALYLQMRKKQQLQKNIAGKKEQFCLKIPVDQNATQQDFEQDQAHGFHTDQRSPLLQMDPNLDLIADHRNDDLVTAESEIPQNRETSTLTKASTIKKTRGPTVLAEVHNRKFEDRPPIILNEFGQPIGPTKEACRELSRFLGTVAKDSILAPLNYCEWSKFPSKLKERIWDYVLEKYMIPQEGLDWVMTTVNTLWRVHKSRVKKQHYYAFDSDDERWKNQPETMSDQQFLDLLQYWNMEEIEDESMTNRSNRLMHDDRLPPPPKHTT</sequence>
<keyword evidence="2" id="KW-1185">Reference proteome</keyword>
<proteinExistence type="predicted"/>
<name>A0A175YAW0_DAUCS</name>
<dbReference type="AlphaFoldDB" id="A0A175YAW0"/>
<accession>A0A175YAW0</accession>
<dbReference type="PANTHER" id="PTHR33144:SF35">
    <property type="entry name" value="TRANSPOSASE, PTTA_EN_SPM, PLANT-RELATED"/>
    <property type="match status" value="1"/>
</dbReference>